<sequence length="102" mass="12056">MDQKIYSDPAHNLGCSYRFTCGAAKCPEVAAASGKPSCHIEKFRRYQPSNETWYRRDWEDVNRISWKEVFCLQESWIYMLYIIIITVFMFMAMVLIKLLLST</sequence>
<protein>
    <submittedName>
        <fullName evidence="2">Uncharacterized protein</fullName>
    </submittedName>
</protein>
<keyword evidence="1" id="KW-0812">Transmembrane</keyword>
<proteinExistence type="predicted"/>
<dbReference type="Proteomes" id="UP000218615">
    <property type="component" value="Unassembled WGS sequence"/>
</dbReference>
<evidence type="ECO:0000313" key="3">
    <source>
        <dbReference type="Proteomes" id="UP000218615"/>
    </source>
</evidence>
<name>A0A284VTC7_9EURY</name>
<dbReference type="EMBL" id="FZMP01000227">
    <property type="protein sequence ID" value="SNQ62551.1"/>
    <property type="molecule type" value="Genomic_DNA"/>
</dbReference>
<reference evidence="3" key="1">
    <citation type="submission" date="2017-06" db="EMBL/GenBank/DDBJ databases">
        <authorList>
            <person name="Cremers G."/>
        </authorList>
    </citation>
    <scope>NUCLEOTIDE SEQUENCE [LARGE SCALE GENOMIC DNA]</scope>
</reference>
<dbReference type="RefSeq" id="WP_096207093.1">
    <property type="nucleotide sequence ID" value="NZ_FZMP01000227.1"/>
</dbReference>
<keyword evidence="3" id="KW-1185">Reference proteome</keyword>
<dbReference type="AlphaFoldDB" id="A0A284VTC7"/>
<feature type="transmembrane region" description="Helical" evidence="1">
    <location>
        <begin position="76"/>
        <end position="100"/>
    </location>
</feature>
<evidence type="ECO:0000313" key="2">
    <source>
        <dbReference type="EMBL" id="SNQ62551.1"/>
    </source>
</evidence>
<organism evidence="2 3">
    <name type="scientific">Candidatus Methanoperedens nitratireducens</name>
    <dbReference type="NCBI Taxonomy" id="1392998"/>
    <lineage>
        <taxon>Archaea</taxon>
        <taxon>Methanobacteriati</taxon>
        <taxon>Methanobacteriota</taxon>
        <taxon>Stenosarchaea group</taxon>
        <taxon>Methanomicrobia</taxon>
        <taxon>Methanosarcinales</taxon>
        <taxon>ANME-2 cluster</taxon>
        <taxon>Candidatus Methanoperedentaceae</taxon>
        <taxon>Candidatus Methanoperedens</taxon>
    </lineage>
</organism>
<accession>A0A284VTC7</accession>
<evidence type="ECO:0000256" key="1">
    <source>
        <dbReference type="SAM" id="Phobius"/>
    </source>
</evidence>
<keyword evidence="1" id="KW-0472">Membrane</keyword>
<gene>
    <name evidence="2" type="ORF">MNV_780019</name>
</gene>
<keyword evidence="1" id="KW-1133">Transmembrane helix</keyword>